<dbReference type="Proteomes" id="UP000305674">
    <property type="component" value="Unassembled WGS sequence"/>
</dbReference>
<proteinExistence type="predicted"/>
<dbReference type="AlphaFoldDB" id="A0A4U1BJ25"/>
<evidence type="ECO:0000313" key="4">
    <source>
        <dbReference type="Proteomes" id="UP000305674"/>
    </source>
</evidence>
<feature type="region of interest" description="Disordered" evidence="1">
    <location>
        <begin position="59"/>
        <end position="82"/>
    </location>
</feature>
<evidence type="ECO:0000256" key="1">
    <source>
        <dbReference type="SAM" id="MobiDB-lite"/>
    </source>
</evidence>
<name>A0A4U1BJ25_9GAMM</name>
<dbReference type="RefSeq" id="WP_136850851.1">
    <property type="nucleotide sequence ID" value="NZ_SWCI01000001.1"/>
</dbReference>
<evidence type="ECO:0000313" key="3">
    <source>
        <dbReference type="EMBL" id="TKB51363.1"/>
    </source>
</evidence>
<dbReference type="EMBL" id="SWCI01000001">
    <property type="protein sequence ID" value="TKB51363.1"/>
    <property type="molecule type" value="Genomic_DNA"/>
</dbReference>
<keyword evidence="4" id="KW-1185">Reference proteome</keyword>
<comment type="caution">
    <text evidence="3">The sequence shown here is derived from an EMBL/GenBank/DDBJ whole genome shotgun (WGS) entry which is preliminary data.</text>
</comment>
<gene>
    <name evidence="3" type="ORF">FCL40_02050</name>
</gene>
<keyword evidence="2" id="KW-0732">Signal</keyword>
<protein>
    <submittedName>
        <fullName evidence="3">Uncharacterized protein</fullName>
    </submittedName>
</protein>
<feature type="chain" id="PRO_5020975150" evidence="2">
    <location>
        <begin position="17"/>
        <end position="82"/>
    </location>
</feature>
<organism evidence="3 4">
    <name type="scientific">Ferrimonas sediminicola</name>
    <dbReference type="NCBI Taxonomy" id="2569538"/>
    <lineage>
        <taxon>Bacteria</taxon>
        <taxon>Pseudomonadati</taxon>
        <taxon>Pseudomonadota</taxon>
        <taxon>Gammaproteobacteria</taxon>
        <taxon>Alteromonadales</taxon>
        <taxon>Ferrimonadaceae</taxon>
        <taxon>Ferrimonas</taxon>
    </lineage>
</organism>
<evidence type="ECO:0000256" key="2">
    <source>
        <dbReference type="SAM" id="SignalP"/>
    </source>
</evidence>
<feature type="signal peptide" evidence="2">
    <location>
        <begin position="1"/>
        <end position="16"/>
    </location>
</feature>
<accession>A0A4U1BJ25</accession>
<dbReference type="OrthoDB" id="6401133at2"/>
<sequence length="82" mass="8857">MVLWVLALSLAGPAHAVYHFEAHQDLVNCAWCFHGDHQGKALTPSVPLALQPSVQPQSLPVDTCKPKAGPQRRSVIRAPPIS</sequence>
<reference evidence="3 4" key="1">
    <citation type="submission" date="2019-04" db="EMBL/GenBank/DDBJ databases">
        <authorList>
            <person name="Hwang J.C."/>
        </authorList>
    </citation>
    <scope>NUCLEOTIDE SEQUENCE [LARGE SCALE GENOMIC DNA]</scope>
    <source>
        <strain evidence="3 4">IMCC35001</strain>
    </source>
</reference>